<keyword evidence="6 8" id="KW-1133">Transmembrane helix</keyword>
<sequence length="408" mass="44797">MKLKEWIDDPKFTKKAIKAAMLLITFTVILIYIVFHLEQAGSILDALFSLFSPFLMGIAVAFVLNVLLKLFEERIFGFLKRKNSKIWQRCGRGVCVLLSFIVVFLIVGGIIFFVVPELANSIQILTAAIPGYVNSFTKWLNGVLTKFDLTQLKEAVMQIDWSSLLTQASQVTTDVVGSVANATVGVASGIFTFVMSLIFSVYMLYSKEKLIRNLKRVLYAFLPAKRAQQVISIGSLSSNIFSGFVTGQVTEALILGCLCYLGMSIIRLPYALLISVIVSLTSLIPILGAYIGGAVGAFILLIINPWDCLWFLIFLVILQQVEGNLIYPRVVGTSIGLPGIWVLLAILVCGNLWGITGILVGVPLFSVLYTLLRTATRDFLQKKGITDHQVEKNCLSPASDASSGEMDA</sequence>
<dbReference type="InterPro" id="IPR002549">
    <property type="entry name" value="AI-2E-like"/>
</dbReference>
<feature type="transmembrane region" description="Helical" evidence="8">
    <location>
        <begin position="270"/>
        <end position="291"/>
    </location>
</feature>
<dbReference type="PANTHER" id="PTHR21716">
    <property type="entry name" value="TRANSMEMBRANE PROTEIN"/>
    <property type="match status" value="1"/>
</dbReference>
<evidence type="ECO:0000256" key="3">
    <source>
        <dbReference type="ARBA" id="ARBA00022448"/>
    </source>
</evidence>
<feature type="transmembrane region" description="Helical" evidence="8">
    <location>
        <begin position="47"/>
        <end position="71"/>
    </location>
</feature>
<keyword evidence="10" id="KW-1185">Reference proteome</keyword>
<dbReference type="RefSeq" id="WP_237966287.1">
    <property type="nucleotide sequence ID" value="NZ_JAKNHQ010000001.1"/>
</dbReference>
<feature type="transmembrane region" description="Helical" evidence="8">
    <location>
        <begin position="16"/>
        <end position="35"/>
    </location>
</feature>
<feature type="transmembrane region" description="Helical" evidence="8">
    <location>
        <begin position="184"/>
        <end position="205"/>
    </location>
</feature>
<gene>
    <name evidence="9" type="ORF">L0P57_01065</name>
</gene>
<evidence type="ECO:0000256" key="6">
    <source>
        <dbReference type="ARBA" id="ARBA00022989"/>
    </source>
</evidence>
<feature type="transmembrane region" description="Helical" evidence="8">
    <location>
        <begin position="297"/>
        <end position="318"/>
    </location>
</feature>
<reference evidence="9 10" key="1">
    <citation type="submission" date="2022-01" db="EMBL/GenBank/DDBJ databases">
        <title>Collection of gut derived symbiotic bacterial strains cultured from healthy donors.</title>
        <authorList>
            <person name="Lin H."/>
            <person name="Kohout C."/>
            <person name="Waligurski E."/>
            <person name="Pamer E.G."/>
        </authorList>
    </citation>
    <scope>NUCLEOTIDE SEQUENCE [LARGE SCALE GENOMIC DNA]</scope>
    <source>
        <strain evidence="9 10">DFI.7.58</strain>
    </source>
</reference>
<evidence type="ECO:0000256" key="1">
    <source>
        <dbReference type="ARBA" id="ARBA00004651"/>
    </source>
</evidence>
<keyword evidence="4" id="KW-1003">Cell membrane</keyword>
<evidence type="ECO:0000313" key="10">
    <source>
        <dbReference type="Proteomes" id="UP001298681"/>
    </source>
</evidence>
<evidence type="ECO:0000256" key="5">
    <source>
        <dbReference type="ARBA" id="ARBA00022692"/>
    </source>
</evidence>
<comment type="caution">
    <text evidence="9">The sequence shown here is derived from an EMBL/GenBank/DDBJ whole genome shotgun (WGS) entry which is preliminary data.</text>
</comment>
<organism evidence="9 10">
    <name type="scientific">Anaeromassilibacillus senegalensis</name>
    <dbReference type="NCBI Taxonomy" id="1673717"/>
    <lineage>
        <taxon>Bacteria</taxon>
        <taxon>Bacillati</taxon>
        <taxon>Bacillota</taxon>
        <taxon>Clostridia</taxon>
        <taxon>Eubacteriales</taxon>
        <taxon>Acutalibacteraceae</taxon>
        <taxon>Anaeromassilibacillus</taxon>
    </lineage>
</organism>
<feature type="transmembrane region" description="Helical" evidence="8">
    <location>
        <begin position="330"/>
        <end position="347"/>
    </location>
</feature>
<protein>
    <submittedName>
        <fullName evidence="9">AI-2E family transporter</fullName>
    </submittedName>
</protein>
<feature type="transmembrane region" description="Helical" evidence="8">
    <location>
        <begin position="92"/>
        <end position="115"/>
    </location>
</feature>
<evidence type="ECO:0000256" key="7">
    <source>
        <dbReference type="ARBA" id="ARBA00023136"/>
    </source>
</evidence>
<comment type="similarity">
    <text evidence="2">Belongs to the autoinducer-2 exporter (AI-2E) (TC 2.A.86) family.</text>
</comment>
<keyword evidence="3" id="KW-0813">Transport</keyword>
<dbReference type="Pfam" id="PF01594">
    <property type="entry name" value="AI-2E_transport"/>
    <property type="match status" value="1"/>
</dbReference>
<keyword evidence="7 8" id="KW-0472">Membrane</keyword>
<evidence type="ECO:0000313" key="9">
    <source>
        <dbReference type="EMBL" id="MCG4609534.1"/>
    </source>
</evidence>
<accession>A0ABS9MFF6</accession>
<dbReference type="Proteomes" id="UP001298681">
    <property type="component" value="Unassembled WGS sequence"/>
</dbReference>
<name>A0ABS9MFF6_9FIRM</name>
<dbReference type="PANTHER" id="PTHR21716:SF53">
    <property type="entry name" value="PERMEASE PERM-RELATED"/>
    <property type="match status" value="1"/>
</dbReference>
<proteinExistence type="inferred from homology"/>
<keyword evidence="5 8" id="KW-0812">Transmembrane</keyword>
<feature type="transmembrane region" description="Helical" evidence="8">
    <location>
        <begin position="353"/>
        <end position="372"/>
    </location>
</feature>
<evidence type="ECO:0000256" key="4">
    <source>
        <dbReference type="ARBA" id="ARBA00022475"/>
    </source>
</evidence>
<evidence type="ECO:0000256" key="8">
    <source>
        <dbReference type="SAM" id="Phobius"/>
    </source>
</evidence>
<evidence type="ECO:0000256" key="2">
    <source>
        <dbReference type="ARBA" id="ARBA00009773"/>
    </source>
</evidence>
<dbReference type="EMBL" id="JAKNHQ010000001">
    <property type="protein sequence ID" value="MCG4609534.1"/>
    <property type="molecule type" value="Genomic_DNA"/>
</dbReference>
<comment type="subcellular location">
    <subcellularLocation>
        <location evidence="1">Cell membrane</location>
        <topology evidence="1">Multi-pass membrane protein</topology>
    </subcellularLocation>
</comment>